<sequence length="354" mass="41279">MVKNHPKILGVLQEHIDFRQSGSIVLCGSSVSMMKELVSHGSPLYGRRTLSLKVEPLKFLYIGEFFPNYSLKDLVKVYGMVGGIPEYLLRLNPSISSEENARREFFGRGFLYDEAEYLLRYKLRDLSTYNTILEAVSYGYRSFNELRNVTGLDGSKLTRYLSILINLGIVGRESPVTERPKRRARNSRYYIADNYFAVYYTFVYPYKEGIELGLPDEALEHFERDFNRYLGWVFEGTAREFLIGLNKAGKLPFRFTRIGKWWHKNEEIDLVALNEREKKALFVEVKWKDLKEIEAKGILRDLERKGRLVGLDDWKKSYGLVAKSIKEKEALRSKGYLVWDLRDLERIISSRDGI</sequence>
<evidence type="ECO:0000259" key="2">
    <source>
        <dbReference type="Pfam" id="PF03008"/>
    </source>
</evidence>
<dbReference type="Proteomes" id="UP000066042">
    <property type="component" value="Chromosome"/>
</dbReference>
<dbReference type="InterPro" id="IPR004256">
    <property type="entry name" value="DUF234"/>
</dbReference>
<name>A0A0S1X9T7_THEBA</name>
<evidence type="ECO:0000259" key="1">
    <source>
        <dbReference type="Pfam" id="PF01637"/>
    </source>
</evidence>
<reference evidence="3 4" key="1">
    <citation type="journal article" date="2016" name="Genome Announc.">
        <title>Complete genome sequence of the hyperthermophilic and piezophilic archaeon Thermococcus barophilus Ch5, capable of growth at the expense of hydrogenogenesis from carbon monoxide and formate.</title>
        <authorList>
            <person name="Oger P."/>
            <person name="Sokolova T.G."/>
            <person name="Kozhevnikova D.A."/>
            <person name="Taranov E.A."/>
            <person name="Vannier P."/>
            <person name="Lee H.S."/>
            <person name="Kwon K.K."/>
            <person name="Kang S.G."/>
            <person name="Lee J.H."/>
            <person name="Bonch-Osmolovskaya E.A."/>
            <person name="Lebedinsky A.V."/>
        </authorList>
    </citation>
    <scope>NUCLEOTIDE SEQUENCE [LARGE SCALE GENOMIC DNA]</scope>
    <source>
        <strain evidence="4">Ch5</strain>
    </source>
</reference>
<dbReference type="GO" id="GO:0005524">
    <property type="term" value="F:ATP binding"/>
    <property type="evidence" value="ECO:0007669"/>
    <property type="project" value="InterPro"/>
</dbReference>
<dbReference type="Gene3D" id="3.40.50.300">
    <property type="entry name" value="P-loop containing nucleotide triphosphate hydrolases"/>
    <property type="match status" value="1"/>
</dbReference>
<dbReference type="Pfam" id="PF01637">
    <property type="entry name" value="ATPase_2"/>
    <property type="match status" value="1"/>
</dbReference>
<dbReference type="InterPro" id="IPR011335">
    <property type="entry name" value="Restrct_endonuc-II-like"/>
</dbReference>
<dbReference type="PATRIC" id="fig|55802.8.peg.536"/>
<dbReference type="PANTHER" id="PTHR34704">
    <property type="entry name" value="ATPASE"/>
    <property type="match status" value="1"/>
</dbReference>
<evidence type="ECO:0000313" key="3">
    <source>
        <dbReference type="EMBL" id="ALM74507.1"/>
    </source>
</evidence>
<dbReference type="SUPFAM" id="SSF46785">
    <property type="entry name" value="Winged helix' DNA-binding domain"/>
    <property type="match status" value="1"/>
</dbReference>
<accession>A0A0S1X9T7</accession>
<evidence type="ECO:0000313" key="4">
    <source>
        <dbReference type="Proteomes" id="UP000066042"/>
    </source>
</evidence>
<dbReference type="InterPro" id="IPR027417">
    <property type="entry name" value="P-loop_NTPase"/>
</dbReference>
<proteinExistence type="predicted"/>
<feature type="domain" description="ATPase" evidence="1">
    <location>
        <begin position="23"/>
        <end position="91"/>
    </location>
</feature>
<dbReference type="STRING" id="55802.TBCH5v1_0539"/>
<dbReference type="EMBL" id="CP013050">
    <property type="protein sequence ID" value="ALM74507.1"/>
    <property type="molecule type" value="Genomic_DNA"/>
</dbReference>
<dbReference type="InterPro" id="IPR011579">
    <property type="entry name" value="ATPase_dom"/>
</dbReference>
<dbReference type="SUPFAM" id="SSF52540">
    <property type="entry name" value="P-loop containing nucleoside triphosphate hydrolases"/>
    <property type="match status" value="1"/>
</dbReference>
<dbReference type="InterPro" id="IPR036390">
    <property type="entry name" value="WH_DNA-bd_sf"/>
</dbReference>
<feature type="domain" description="DUF234" evidence="2">
    <location>
        <begin position="199"/>
        <end position="298"/>
    </location>
</feature>
<gene>
    <name evidence="3" type="ORF">TBCH5v1_0539</name>
</gene>
<dbReference type="SUPFAM" id="SSF52980">
    <property type="entry name" value="Restriction endonuclease-like"/>
    <property type="match status" value="1"/>
</dbReference>
<protein>
    <submittedName>
        <fullName evidence="3">Uncharacterized protein</fullName>
    </submittedName>
</protein>
<organism evidence="3 4">
    <name type="scientific">Thermococcus barophilus</name>
    <dbReference type="NCBI Taxonomy" id="55802"/>
    <lineage>
        <taxon>Archaea</taxon>
        <taxon>Methanobacteriati</taxon>
        <taxon>Methanobacteriota</taxon>
        <taxon>Thermococci</taxon>
        <taxon>Thermococcales</taxon>
        <taxon>Thermococcaceae</taxon>
        <taxon>Thermococcus</taxon>
    </lineage>
</organism>
<dbReference type="AlphaFoldDB" id="A0A0S1X9T7"/>
<dbReference type="Pfam" id="PF03008">
    <property type="entry name" value="DUF234"/>
    <property type="match status" value="1"/>
</dbReference>
<dbReference type="PANTHER" id="PTHR34704:SF1">
    <property type="entry name" value="ATPASE"/>
    <property type="match status" value="1"/>
</dbReference>